<dbReference type="PROSITE" id="PS50943">
    <property type="entry name" value="HTH_CROC1"/>
    <property type="match status" value="1"/>
</dbReference>
<dbReference type="CDD" id="cd00093">
    <property type="entry name" value="HTH_XRE"/>
    <property type="match status" value="1"/>
</dbReference>
<proteinExistence type="predicted"/>
<dbReference type="Proteomes" id="UP000007472">
    <property type="component" value="Chromosome"/>
</dbReference>
<reference evidence="2 3" key="1">
    <citation type="journal article" date="2011" name="J. Bacteriol.">
        <title>Genome sequence of Taylorella equigenitalis MCE9, the causative agent of contagious equine metritis.</title>
        <authorList>
            <person name="Hebert L."/>
            <person name="Moumen B."/>
            <person name="Duquesne F."/>
            <person name="Breuil M.F."/>
            <person name="Laugier C."/>
            <person name="Batto J.M."/>
            <person name="Renault P."/>
            <person name="Petry S."/>
        </authorList>
    </citation>
    <scope>NUCLEOTIDE SEQUENCE [LARGE SCALE GENOMIC DNA]</scope>
    <source>
        <strain evidence="2 3">MCE9</strain>
    </source>
</reference>
<accession>A0A654KGH7</accession>
<gene>
    <name evidence="2" type="ordered locus">TEQUI_0595</name>
</gene>
<dbReference type="GO" id="GO:0003677">
    <property type="term" value="F:DNA binding"/>
    <property type="evidence" value="ECO:0007669"/>
    <property type="project" value="InterPro"/>
</dbReference>
<name>A0A654KGH7_TAYEM</name>
<dbReference type="InterPro" id="IPR010982">
    <property type="entry name" value="Lambda_DNA-bd_dom_sf"/>
</dbReference>
<protein>
    <recommendedName>
        <fullName evidence="1">HTH cro/C1-type domain-containing protein</fullName>
    </recommendedName>
</protein>
<dbReference type="AlphaFoldDB" id="A0A654KGH7"/>
<dbReference type="Pfam" id="PF01381">
    <property type="entry name" value="HTH_3"/>
    <property type="match status" value="1"/>
</dbReference>
<evidence type="ECO:0000313" key="2">
    <source>
        <dbReference type="EMBL" id="ADU91537.1"/>
    </source>
</evidence>
<dbReference type="SUPFAM" id="SSF47413">
    <property type="entry name" value="lambda repressor-like DNA-binding domains"/>
    <property type="match status" value="1"/>
</dbReference>
<dbReference type="EMBL" id="CP002456">
    <property type="protein sequence ID" value="ADU91537.1"/>
    <property type="molecule type" value="Genomic_DNA"/>
</dbReference>
<dbReference type="InterPro" id="IPR001387">
    <property type="entry name" value="Cro/C1-type_HTH"/>
</dbReference>
<sequence length="75" mass="8405">MKSAFDLYVIEKIKTLRKEKNISQLALAQGIGVSAGFIGRIESPNHNAKYNLDHINKVSKFLHVSPRSLLPEESI</sequence>
<organism evidence="2 3">
    <name type="scientific">Taylorella equigenitalis (strain MCE9)</name>
    <dbReference type="NCBI Taxonomy" id="937774"/>
    <lineage>
        <taxon>Bacteria</taxon>
        <taxon>Pseudomonadati</taxon>
        <taxon>Pseudomonadota</taxon>
        <taxon>Betaproteobacteria</taxon>
        <taxon>Burkholderiales</taxon>
        <taxon>Alcaligenaceae</taxon>
        <taxon>Taylorella</taxon>
    </lineage>
</organism>
<dbReference type="Gene3D" id="1.10.260.40">
    <property type="entry name" value="lambda repressor-like DNA-binding domains"/>
    <property type="match status" value="1"/>
</dbReference>
<dbReference type="KEGG" id="teq:TEQUI_0595"/>
<dbReference type="SMART" id="SM00530">
    <property type="entry name" value="HTH_XRE"/>
    <property type="match status" value="1"/>
</dbReference>
<feature type="domain" description="HTH cro/C1-type" evidence="1">
    <location>
        <begin position="13"/>
        <end position="69"/>
    </location>
</feature>
<evidence type="ECO:0000313" key="3">
    <source>
        <dbReference type="Proteomes" id="UP000007472"/>
    </source>
</evidence>
<evidence type="ECO:0000259" key="1">
    <source>
        <dbReference type="PROSITE" id="PS50943"/>
    </source>
</evidence>